<sequence length="367" mass="38948">MAFRAAVLAAPGEKLTIESVEIDRVPPDSVLVRMGAAGICHTDLEVIEGQLAYPMPITLGHEGAGTIAEVGDGVDPARIGEKVVLSWNPHCGTCPACERGEAILCARYLALGPQAVDFTGQTRLRCATGAVHTMFFMAAFAEYAVVTAGCAVTIPAEMPLDRACLLGCGVMTGHGAVTNVSGIRPGDSAMVIGCGAVGLAAVQAARLAGASTVIAVDRHDPKLDLALEYGATHVINSRRHDALALARRLTGGTGVDCVVESAGSLSAFRLSTEACRPGGEIIWLGKLGVDEDVTFRWGALMQEKRIRRNSYGNARPSRDFPALCRQYLDGRLKLDTLVTGRIPLERINEGFDLLRQRQAIRTVVVFE</sequence>
<name>A0ABW5W5G9_9PSEU</name>
<dbReference type="InterPro" id="IPR020843">
    <property type="entry name" value="ER"/>
</dbReference>
<keyword evidence="3 6" id="KW-0479">Metal-binding</keyword>
<proteinExistence type="inferred from homology"/>
<dbReference type="InterPro" id="IPR011032">
    <property type="entry name" value="GroES-like_sf"/>
</dbReference>
<reference evidence="9" key="1">
    <citation type="journal article" date="2019" name="Int. J. Syst. Evol. Microbiol.">
        <title>The Global Catalogue of Microorganisms (GCM) 10K type strain sequencing project: providing services to taxonomists for standard genome sequencing and annotation.</title>
        <authorList>
            <consortium name="The Broad Institute Genomics Platform"/>
            <consortium name="The Broad Institute Genome Sequencing Center for Infectious Disease"/>
            <person name="Wu L."/>
            <person name="Ma J."/>
        </authorList>
    </citation>
    <scope>NUCLEOTIDE SEQUENCE [LARGE SCALE GENOMIC DNA]</scope>
    <source>
        <strain evidence="9">IBRC-M 10906</strain>
    </source>
</reference>
<comment type="caution">
    <text evidence="8">The sequence shown here is derived from an EMBL/GenBank/DDBJ whole genome shotgun (WGS) entry which is preliminary data.</text>
</comment>
<comment type="similarity">
    <text evidence="2 6">Belongs to the zinc-containing alcohol dehydrogenase family.</text>
</comment>
<dbReference type="Gene3D" id="3.90.180.10">
    <property type="entry name" value="Medium-chain alcohol dehydrogenases, catalytic domain"/>
    <property type="match status" value="1"/>
</dbReference>
<dbReference type="InterPro" id="IPR013154">
    <property type="entry name" value="ADH-like_N"/>
</dbReference>
<dbReference type="PANTHER" id="PTHR43350">
    <property type="entry name" value="NAD-DEPENDENT ALCOHOL DEHYDROGENASE"/>
    <property type="match status" value="1"/>
</dbReference>
<evidence type="ECO:0000256" key="4">
    <source>
        <dbReference type="ARBA" id="ARBA00022833"/>
    </source>
</evidence>
<evidence type="ECO:0000256" key="3">
    <source>
        <dbReference type="ARBA" id="ARBA00022723"/>
    </source>
</evidence>
<dbReference type="EMBL" id="JBHUOF010000003">
    <property type="protein sequence ID" value="MFD2798382.1"/>
    <property type="molecule type" value="Genomic_DNA"/>
</dbReference>
<dbReference type="SMART" id="SM00829">
    <property type="entry name" value="PKS_ER"/>
    <property type="match status" value="1"/>
</dbReference>
<dbReference type="SUPFAM" id="SSF50129">
    <property type="entry name" value="GroES-like"/>
    <property type="match status" value="2"/>
</dbReference>
<dbReference type="Gene3D" id="3.40.50.720">
    <property type="entry name" value="NAD(P)-binding Rossmann-like Domain"/>
    <property type="match status" value="1"/>
</dbReference>
<evidence type="ECO:0000256" key="2">
    <source>
        <dbReference type="ARBA" id="ARBA00008072"/>
    </source>
</evidence>
<protein>
    <submittedName>
        <fullName evidence="8">Zinc-binding dehydrogenase</fullName>
    </submittedName>
</protein>
<dbReference type="PROSITE" id="PS00059">
    <property type="entry name" value="ADH_ZINC"/>
    <property type="match status" value="1"/>
</dbReference>
<keyword evidence="9" id="KW-1185">Reference proteome</keyword>
<evidence type="ECO:0000313" key="9">
    <source>
        <dbReference type="Proteomes" id="UP001597478"/>
    </source>
</evidence>
<dbReference type="SUPFAM" id="SSF51735">
    <property type="entry name" value="NAD(P)-binding Rossmann-fold domains"/>
    <property type="match status" value="1"/>
</dbReference>
<evidence type="ECO:0000313" key="8">
    <source>
        <dbReference type="EMBL" id="MFD2798382.1"/>
    </source>
</evidence>
<accession>A0ABW5W5G9</accession>
<evidence type="ECO:0000256" key="5">
    <source>
        <dbReference type="ARBA" id="ARBA00023002"/>
    </source>
</evidence>
<keyword evidence="5" id="KW-0560">Oxidoreductase</keyword>
<dbReference type="PANTHER" id="PTHR43350:SF21">
    <property type="entry name" value="S-NITROSOMYCOTHIOL REDUCTASE MSCR"/>
    <property type="match status" value="1"/>
</dbReference>
<comment type="cofactor">
    <cofactor evidence="1 6">
        <name>Zn(2+)</name>
        <dbReference type="ChEBI" id="CHEBI:29105"/>
    </cofactor>
</comment>
<gene>
    <name evidence="8" type="ORF">ACFS2C_03125</name>
</gene>
<evidence type="ECO:0000256" key="1">
    <source>
        <dbReference type="ARBA" id="ARBA00001947"/>
    </source>
</evidence>
<evidence type="ECO:0000259" key="7">
    <source>
        <dbReference type="SMART" id="SM00829"/>
    </source>
</evidence>
<dbReference type="Pfam" id="PF08240">
    <property type="entry name" value="ADH_N"/>
    <property type="match status" value="1"/>
</dbReference>
<dbReference type="InterPro" id="IPR013149">
    <property type="entry name" value="ADH-like_C"/>
</dbReference>
<dbReference type="Pfam" id="PF00107">
    <property type="entry name" value="ADH_zinc_N"/>
    <property type="match status" value="1"/>
</dbReference>
<keyword evidence="4 6" id="KW-0862">Zinc</keyword>
<organism evidence="8 9">
    <name type="scientific">Prauserella oleivorans</name>
    <dbReference type="NCBI Taxonomy" id="1478153"/>
    <lineage>
        <taxon>Bacteria</taxon>
        <taxon>Bacillati</taxon>
        <taxon>Actinomycetota</taxon>
        <taxon>Actinomycetes</taxon>
        <taxon>Pseudonocardiales</taxon>
        <taxon>Pseudonocardiaceae</taxon>
        <taxon>Prauserella</taxon>
    </lineage>
</organism>
<dbReference type="Proteomes" id="UP001597478">
    <property type="component" value="Unassembled WGS sequence"/>
</dbReference>
<dbReference type="RefSeq" id="WP_377383990.1">
    <property type="nucleotide sequence ID" value="NZ_JBHSAN010000001.1"/>
</dbReference>
<feature type="domain" description="Enoyl reductase (ER)" evidence="7">
    <location>
        <begin position="12"/>
        <end position="365"/>
    </location>
</feature>
<dbReference type="InterPro" id="IPR036291">
    <property type="entry name" value="NAD(P)-bd_dom_sf"/>
</dbReference>
<dbReference type="InterPro" id="IPR002328">
    <property type="entry name" value="ADH_Zn_CS"/>
</dbReference>
<evidence type="ECO:0000256" key="6">
    <source>
        <dbReference type="RuleBase" id="RU361277"/>
    </source>
</evidence>